<keyword evidence="3" id="KW-1185">Reference proteome</keyword>
<feature type="region of interest" description="Disordered" evidence="1">
    <location>
        <begin position="108"/>
        <end position="127"/>
    </location>
</feature>
<comment type="caution">
    <text evidence="2">The sequence shown here is derived from an EMBL/GenBank/DDBJ whole genome shotgun (WGS) entry which is preliminary data.</text>
</comment>
<dbReference type="EMBL" id="BEGY01000189">
    <property type="protein sequence ID" value="GAX85757.1"/>
    <property type="molecule type" value="Genomic_DNA"/>
</dbReference>
<organism evidence="2 3">
    <name type="scientific">Chlamydomonas eustigma</name>
    <dbReference type="NCBI Taxonomy" id="1157962"/>
    <lineage>
        <taxon>Eukaryota</taxon>
        <taxon>Viridiplantae</taxon>
        <taxon>Chlorophyta</taxon>
        <taxon>core chlorophytes</taxon>
        <taxon>Chlorophyceae</taxon>
        <taxon>CS clade</taxon>
        <taxon>Chlamydomonadales</taxon>
        <taxon>Chlamydomonadaceae</taxon>
        <taxon>Chlamydomonas</taxon>
    </lineage>
</organism>
<proteinExistence type="predicted"/>
<evidence type="ECO:0000313" key="3">
    <source>
        <dbReference type="Proteomes" id="UP000232323"/>
    </source>
</evidence>
<gene>
    <name evidence="2" type="ORF">CEUSTIGMA_g13172.t1</name>
</gene>
<feature type="region of interest" description="Disordered" evidence="1">
    <location>
        <begin position="1"/>
        <end position="32"/>
    </location>
</feature>
<dbReference type="Proteomes" id="UP000232323">
    <property type="component" value="Unassembled WGS sequence"/>
</dbReference>
<name>A0A250XRP6_9CHLO</name>
<feature type="compositionally biased region" description="Polar residues" evidence="1">
    <location>
        <begin position="1"/>
        <end position="20"/>
    </location>
</feature>
<accession>A0A250XRP6</accession>
<sequence>MTGQRSQSQDHNVKNQSSWSARHKVHERNPSDTLSRFYKPSFCKDPWEPLLKQCSFNGGSRSLGNSNMSPVSGEPLPVTRAGLVPAVISYAGNSIADLIEMTMEEHFLTGDEPVTEQDDGLSDRPWH</sequence>
<evidence type="ECO:0000256" key="1">
    <source>
        <dbReference type="SAM" id="MobiDB-lite"/>
    </source>
</evidence>
<dbReference type="AlphaFoldDB" id="A0A250XRP6"/>
<protein>
    <submittedName>
        <fullName evidence="2">Uncharacterized protein</fullName>
    </submittedName>
</protein>
<reference evidence="2 3" key="1">
    <citation type="submission" date="2017-08" db="EMBL/GenBank/DDBJ databases">
        <title>Acidophilic green algal genome provides insights into adaptation to an acidic environment.</title>
        <authorList>
            <person name="Hirooka S."/>
            <person name="Hirose Y."/>
            <person name="Kanesaki Y."/>
            <person name="Higuchi S."/>
            <person name="Fujiwara T."/>
            <person name="Onuma R."/>
            <person name="Era A."/>
            <person name="Ohbayashi R."/>
            <person name="Uzuka A."/>
            <person name="Nozaki H."/>
            <person name="Yoshikawa H."/>
            <person name="Miyagishima S.Y."/>
        </authorList>
    </citation>
    <scope>NUCLEOTIDE SEQUENCE [LARGE SCALE GENOMIC DNA]</scope>
    <source>
        <strain evidence="2 3">NIES-2499</strain>
    </source>
</reference>
<evidence type="ECO:0000313" key="2">
    <source>
        <dbReference type="EMBL" id="GAX85757.1"/>
    </source>
</evidence>